<evidence type="ECO:0000256" key="1">
    <source>
        <dbReference type="SAM" id="SignalP"/>
    </source>
</evidence>
<dbReference type="InterPro" id="IPR021428">
    <property type="entry name" value="DUF3078"/>
</dbReference>
<dbReference type="KEGG" id="cprv:CYPRO_2309"/>
<reference evidence="2 3" key="1">
    <citation type="submission" date="2018-03" db="EMBL/GenBank/DDBJ databases">
        <title>Phenotypic and genomic properties of Cyclonatronum proteinivorum gen. nov., sp. nov., a haloalkaliphilic bacteroidete from soda lakes possessing Na+-translocating rhodopsin.</title>
        <authorList>
            <person name="Toshchakov S.V."/>
            <person name="Korzhenkov A."/>
            <person name="Samarov N.I."/>
            <person name="Kublanov I.V."/>
            <person name="Muntyan M.S."/>
            <person name="Sorokin D.Y."/>
        </authorList>
    </citation>
    <scope>NUCLEOTIDE SEQUENCE [LARGE SCALE GENOMIC DNA]</scope>
    <source>
        <strain evidence="2 3">Omega</strain>
    </source>
</reference>
<protein>
    <recommendedName>
        <fullName evidence="4">DUF3078 domain-containing protein</fullName>
    </recommendedName>
</protein>
<dbReference type="AlphaFoldDB" id="A0A345UM53"/>
<dbReference type="OrthoDB" id="1495718at2"/>
<dbReference type="Proteomes" id="UP000254808">
    <property type="component" value="Chromosome"/>
</dbReference>
<organism evidence="2 3">
    <name type="scientific">Cyclonatronum proteinivorum</name>
    <dbReference type="NCBI Taxonomy" id="1457365"/>
    <lineage>
        <taxon>Bacteria</taxon>
        <taxon>Pseudomonadati</taxon>
        <taxon>Balneolota</taxon>
        <taxon>Balneolia</taxon>
        <taxon>Balneolales</taxon>
        <taxon>Cyclonatronaceae</taxon>
        <taxon>Cyclonatronum</taxon>
    </lineage>
</organism>
<dbReference type="EMBL" id="CP027806">
    <property type="protein sequence ID" value="AXJ01555.1"/>
    <property type="molecule type" value="Genomic_DNA"/>
</dbReference>
<dbReference type="Pfam" id="PF11276">
    <property type="entry name" value="DUF3078"/>
    <property type="match status" value="1"/>
</dbReference>
<feature type="signal peptide" evidence="1">
    <location>
        <begin position="1"/>
        <end position="25"/>
    </location>
</feature>
<evidence type="ECO:0000313" key="2">
    <source>
        <dbReference type="EMBL" id="AXJ01555.1"/>
    </source>
</evidence>
<evidence type="ECO:0008006" key="4">
    <source>
        <dbReference type="Google" id="ProtNLM"/>
    </source>
</evidence>
<name>A0A345UM53_9BACT</name>
<proteinExistence type="predicted"/>
<gene>
    <name evidence="2" type="ORF">CYPRO_2309</name>
</gene>
<keyword evidence="3" id="KW-1185">Reference proteome</keyword>
<dbReference type="RefSeq" id="WP_114984729.1">
    <property type="nucleotide sequence ID" value="NZ_CP027806.1"/>
</dbReference>
<keyword evidence="1" id="KW-0732">Signal</keyword>
<accession>A0A345UM53</accession>
<sequence>MIKYRAVLLITLFISLCASVPFSYASLGAGGVEWGTVPADTVSPWTLEFRGQLNGSQASFRNWEQGGVNTVALTASTNFNALYRRGNWGYNLDTRLVYGQAKVDDDFRKTEDEIKIRNSFRYFLEDDRWSVVGSVNFISQFDEGLDRSREFAVSKFMAPAYLTETIGISFSPTSSLSAEFGASARQTFVLTSDSTGAANVRTTFRERYGLRADQSVKNELGFSLLVRYDKEILENVRYIGSIETFSNASQRPDRSDFTFNNELIGRINNYLNTTFRFTMLYNEDVSKKLQLRQTFSVGLSVRFI</sequence>
<feature type="chain" id="PRO_5016946975" description="DUF3078 domain-containing protein" evidence="1">
    <location>
        <begin position="26"/>
        <end position="304"/>
    </location>
</feature>
<evidence type="ECO:0000313" key="3">
    <source>
        <dbReference type="Proteomes" id="UP000254808"/>
    </source>
</evidence>